<dbReference type="AlphaFoldDB" id="A0A6G6Y6B3"/>
<dbReference type="RefSeq" id="WP_165327126.1">
    <property type="nucleotide sequence ID" value="NZ_CP049109.1"/>
</dbReference>
<dbReference type="Proteomes" id="UP000501568">
    <property type="component" value="Chromosome"/>
</dbReference>
<dbReference type="KEGG" id="spzr:G5C33_10245"/>
<dbReference type="EMBL" id="CP049109">
    <property type="protein sequence ID" value="QIG80123.1"/>
    <property type="molecule type" value="Genomic_DNA"/>
</dbReference>
<accession>A0A6G6Y6B3</accession>
<evidence type="ECO:0000313" key="1">
    <source>
        <dbReference type="EMBL" id="QIG80123.1"/>
    </source>
</evidence>
<protein>
    <submittedName>
        <fullName evidence="1">Uncharacterized protein</fullName>
    </submittedName>
</protein>
<keyword evidence="2" id="KW-1185">Reference proteome</keyword>
<gene>
    <name evidence="1" type="ORF">G5C33_10245</name>
</gene>
<reference evidence="1 2" key="1">
    <citation type="submission" date="2020-02" db="EMBL/GenBank/DDBJ databases">
        <authorList>
            <person name="Zheng R.K."/>
            <person name="Sun C.M."/>
        </authorList>
    </citation>
    <scope>NUCLEOTIDE SEQUENCE [LARGE SCALE GENOMIC DNA]</scope>
    <source>
        <strain evidence="2">zrk23</strain>
    </source>
</reference>
<sequence length="282" mass="29618">MAFGTPAYPTIRDGVTYSGAPFSPDPIARKISGVAGSFDFKSFLTRGDRENGALALNDTLADICGGADAIVTNATSLSLSDDGLVIGSDGLNRYVQFPDSWKCPEDETGWLMQIVFKHDAGHSYGNSKTISIAGWGYQLGAEMQTSIQFLTSASGVLQSFRGYTDGGNVEFPNTLALTDGKFHLLSVGAKIVGGQITRYFGVDRAIVTAPPAAFDGTVNQPVNAGAPGYVLGGLAGFSGAAVGTVRHARMWRESLVDNGADYDIVDLIHLSHTELTAAGRLA</sequence>
<proteinExistence type="predicted"/>
<evidence type="ECO:0000313" key="2">
    <source>
        <dbReference type="Proteomes" id="UP000501568"/>
    </source>
</evidence>
<organism evidence="1 2">
    <name type="scientific">Stakelama tenebrarum</name>
    <dbReference type="NCBI Taxonomy" id="2711215"/>
    <lineage>
        <taxon>Bacteria</taxon>
        <taxon>Pseudomonadati</taxon>
        <taxon>Pseudomonadota</taxon>
        <taxon>Alphaproteobacteria</taxon>
        <taxon>Sphingomonadales</taxon>
        <taxon>Sphingomonadaceae</taxon>
        <taxon>Stakelama</taxon>
    </lineage>
</organism>
<name>A0A6G6Y6B3_9SPHN</name>